<dbReference type="Proteomes" id="UP000315145">
    <property type="component" value="Unassembled WGS sequence"/>
</dbReference>
<dbReference type="AlphaFoldDB" id="A0A5M7B106"/>
<comment type="caution">
    <text evidence="1">The sequence shown here is derived from an EMBL/GenBank/DDBJ whole genome shotgun (WGS) entry which is preliminary data.</text>
</comment>
<evidence type="ECO:0000313" key="4">
    <source>
        <dbReference type="Proteomes" id="UP000322315"/>
    </source>
</evidence>
<protein>
    <recommendedName>
        <fullName evidence="5">Surface carbohydrate biosynthesis protein</fullName>
    </recommendedName>
</protein>
<dbReference type="EMBL" id="VMBF01000009">
    <property type="protein sequence ID" value="TSJ73590.1"/>
    <property type="molecule type" value="Genomic_DNA"/>
</dbReference>
<gene>
    <name evidence="1" type="ORF">F2B50_14950</name>
    <name evidence="2" type="ORF">FPF71_14950</name>
</gene>
<reference evidence="2 3" key="2">
    <citation type="submission" date="2019-07" db="EMBL/GenBank/DDBJ databases">
        <title>Algibacter marinivivus sp. nov., isolated from the surface of a marine red alga.</title>
        <authorList>
            <person name="Zhong X."/>
            <person name="Xu W."/>
            <person name="Zhang Y."/>
            <person name="Zhang Q."/>
            <person name="Du Z."/>
        </authorList>
    </citation>
    <scope>NUCLEOTIDE SEQUENCE [LARGE SCALE GENOMIC DNA]</scope>
    <source>
        <strain evidence="2 3">RU-4-M-4</strain>
    </source>
</reference>
<proteinExistence type="predicted"/>
<dbReference type="EMBL" id="VWRS01000009">
    <property type="protein sequence ID" value="KAA5822440.1"/>
    <property type="molecule type" value="Genomic_DNA"/>
</dbReference>
<reference evidence="1" key="3">
    <citation type="submission" date="2019-09" db="EMBL/GenBank/DDBJ databases">
        <authorList>
            <person name="Zhang D.-C."/>
        </authorList>
    </citation>
    <scope>NUCLEOTIDE SEQUENCE</scope>
    <source>
        <strain evidence="1">RU-4-M-4</strain>
    </source>
</reference>
<dbReference type="Proteomes" id="UP000322315">
    <property type="component" value="Unassembled WGS sequence"/>
</dbReference>
<dbReference type="SUPFAM" id="SSF53756">
    <property type="entry name" value="UDP-Glycosyltransferase/glycogen phosphorylase"/>
    <property type="match status" value="1"/>
</dbReference>
<evidence type="ECO:0008006" key="5">
    <source>
        <dbReference type="Google" id="ProtNLM"/>
    </source>
</evidence>
<evidence type="ECO:0000313" key="3">
    <source>
        <dbReference type="Proteomes" id="UP000315145"/>
    </source>
</evidence>
<sequence>MNHLGTQENIKSNFEDIELNFPVDKWVINNVHVWPYIRIKLYFSMLTSAKLVSNKKQLVTAKQSSLLTTFKKLSKVYYVIESFVKLNYFFFNLKEKKILFFGAHFHRVLQEGLYFNRFYDSIVDHHDILDDVYMVEYKRVYPNSFNQKAIIELTKQLENYKLISKFKNRLKVDESDVFLDEYDTFCKHIKSLNLDSKVLGITTSDLIKWVGKMDSLQGFFARFYKKVKPEKVVILGYYGYDDLYAGLITANKIGIATIDFQHGPQTNVHMAYSHWLKVPNYGFNTMPNQFWNWDINSKKNIDKWASKIKTIKVKVVGQPYIAYCNNKINKLDLNDKVVLYSLQTAPIELLTPNVIQLIKNSNYKWVLRLHPRNNTAIHEIEKFLVLNNIKNKTIIENAFDNPLPETLAKSIFHITNYSGCALESKIMGIPTLLIHKVGKEMFNDYIDESLVYYINQADVDFIEKTATLISKIESQNFKSEFVEIFDPLKK</sequence>
<name>A0A5M7B106_9FLAO</name>
<dbReference type="RefSeq" id="WP_144117718.1">
    <property type="nucleotide sequence ID" value="NZ_JACHGE010000007.1"/>
</dbReference>
<reference evidence="1 4" key="1">
    <citation type="journal article" date="2015" name="Int. J. Syst. Evol. Microbiol.">
        <title>Algibacter amylolyticus sp. nov., isolated from intertidal sediment.</title>
        <authorList>
            <person name="Zhang D.C."/>
            <person name="Wu J."/>
            <person name="Neuner K."/>
            <person name="Yao J."/>
            <person name="Margesin R."/>
        </authorList>
    </citation>
    <scope>NUCLEOTIDE SEQUENCE [LARGE SCALE GENOMIC DNA]</scope>
    <source>
        <strain evidence="1 4">RU-4-M-4</strain>
    </source>
</reference>
<evidence type="ECO:0000313" key="2">
    <source>
        <dbReference type="EMBL" id="TSJ73590.1"/>
    </source>
</evidence>
<organism evidence="1 4">
    <name type="scientific">Algibacter amylolyticus</name>
    <dbReference type="NCBI Taxonomy" id="1608400"/>
    <lineage>
        <taxon>Bacteria</taxon>
        <taxon>Pseudomonadati</taxon>
        <taxon>Bacteroidota</taxon>
        <taxon>Flavobacteriia</taxon>
        <taxon>Flavobacteriales</taxon>
        <taxon>Flavobacteriaceae</taxon>
        <taxon>Algibacter</taxon>
    </lineage>
</organism>
<keyword evidence="3" id="KW-1185">Reference proteome</keyword>
<evidence type="ECO:0000313" key="1">
    <source>
        <dbReference type="EMBL" id="KAA5822440.1"/>
    </source>
</evidence>
<dbReference type="OrthoDB" id="8704783at2"/>
<accession>A0A5M7B106</accession>